<keyword evidence="2" id="KW-0378">Hydrolase</keyword>
<keyword evidence="10" id="KW-1185">Reference proteome</keyword>
<dbReference type="KEGG" id="vg:80514122"/>
<dbReference type="InterPro" id="IPR000330">
    <property type="entry name" value="SNF2_N"/>
</dbReference>
<dbReference type="GO" id="GO:0008270">
    <property type="term" value="F:zinc ion binding"/>
    <property type="evidence" value="ECO:0007669"/>
    <property type="project" value="UniProtKB-KW"/>
</dbReference>
<feature type="coiled-coil region" evidence="6">
    <location>
        <begin position="381"/>
        <end position="415"/>
    </location>
</feature>
<evidence type="ECO:0000256" key="7">
    <source>
        <dbReference type="SAM" id="MobiDB-lite"/>
    </source>
</evidence>
<dbReference type="GO" id="GO:0008094">
    <property type="term" value="F:ATP-dependent activity, acting on DNA"/>
    <property type="evidence" value="ECO:0007669"/>
    <property type="project" value="TreeGrafter"/>
</dbReference>
<dbReference type="InterPro" id="IPR050628">
    <property type="entry name" value="SNF2_RAD54_helicase_TF"/>
</dbReference>
<dbReference type="Gene3D" id="3.40.50.300">
    <property type="entry name" value="P-loop containing nucleotide triphosphate hydrolases"/>
    <property type="match status" value="2"/>
</dbReference>
<proteinExistence type="predicted"/>
<keyword evidence="1" id="KW-0547">Nucleotide-binding</keyword>
<evidence type="ECO:0000256" key="3">
    <source>
        <dbReference type="ARBA" id="ARBA00022806"/>
    </source>
</evidence>
<sequence length="811" mass="92651">MRELETQASIVIDKPEIGSKFHASVGYCISDIEEFKDSTFVIETNSAILADKVGAGKTYTTIGLILKALVPKAHDRHITGTDNFSIKMISAKECEPVNLIVVPHNLINQWADFLDKSKLKYLKLNAESDFNAFLDIDYITKVYPLTREQISCKPIKNKPKKLKVKTTKKGGSKTQNKVQNNEKIYERKSLNMKKIRQALDTHNVFLLNVYRYKLFRQIFLTNKRKWARVIIDEMDSSAVPSIFDEYGNFNWFLTATPTAIFNRSCRRYVNKIFGQRQNLLNYFVVKNKEEYVDKSMILPKPFVFMINTMIQRVVAVFKDLIPQEVLQLINSGNMKEAITKLNCDVDTEENIIKILTDKINTELHNLETELEYVNNLIPQDADAHENRKKNIMNNIARCKTKLESIKEKINSIKDECCFICTDPFENPTIMNCCKSIFCLKCLLTTLKTVGSKCPYCRHAIKSNKDYQIISSGGPSKKNKKSEIVGKYKFNEMDKADVLEQVLSYISKNDENPKILIFSDYSQTFEKITKNIAKANLQYAYLSGTPAHITNLITEFENGITNILMLNSQNFGSGLNLQSANYLILYHRMLPELETQVIGRAQRFGRKNNLRVIFMVNDNENRDCKLDSKPINILSDSELWMITNPTDLNEEPDEESDEESDEKSDKDVEKSKDKNKSDKKNSDKNKSDKNKSDKKTSGKKKSDKNTSDKNKSDKKTSEKLKFSKKTSQKVKKTESELSGLSDSDDLDDSDDLGILSDSSDSDDFGSLSDSDNLSDSDESEIEIPKKSKKTSKSSKKNKTTKKKTPVRKLIKV</sequence>
<dbReference type="GO" id="GO:0004386">
    <property type="term" value="F:helicase activity"/>
    <property type="evidence" value="ECO:0007669"/>
    <property type="project" value="UniProtKB-KW"/>
</dbReference>
<feature type="compositionally biased region" description="Acidic residues" evidence="7">
    <location>
        <begin position="771"/>
        <end position="780"/>
    </location>
</feature>
<name>A0A0G2Y6V7_9VIRU</name>
<dbReference type="SMART" id="SM00490">
    <property type="entry name" value="HELICc"/>
    <property type="match status" value="1"/>
</dbReference>
<dbReference type="Gene3D" id="3.30.40.10">
    <property type="entry name" value="Zinc/RING finger domain, C3HC4 (zinc finger)"/>
    <property type="match status" value="1"/>
</dbReference>
<dbReference type="PROSITE" id="PS50089">
    <property type="entry name" value="ZF_RING_2"/>
    <property type="match status" value="1"/>
</dbReference>
<evidence type="ECO:0000256" key="5">
    <source>
        <dbReference type="PROSITE-ProRule" id="PRU00175"/>
    </source>
</evidence>
<dbReference type="Proteomes" id="UP000240461">
    <property type="component" value="Segment"/>
</dbReference>
<dbReference type="PANTHER" id="PTHR45626">
    <property type="entry name" value="TRANSCRIPTION TERMINATION FACTOR 2-RELATED"/>
    <property type="match status" value="1"/>
</dbReference>
<dbReference type="GO" id="GO:0006281">
    <property type="term" value="P:DNA repair"/>
    <property type="evidence" value="ECO:0007669"/>
    <property type="project" value="TreeGrafter"/>
</dbReference>
<keyword evidence="4" id="KW-0067">ATP-binding</keyword>
<feature type="domain" description="RING-type" evidence="8">
    <location>
        <begin position="417"/>
        <end position="457"/>
    </location>
</feature>
<evidence type="ECO:0000256" key="1">
    <source>
        <dbReference type="ARBA" id="ARBA00022741"/>
    </source>
</evidence>
<evidence type="ECO:0000313" key="10">
    <source>
        <dbReference type="Proteomes" id="UP000240461"/>
    </source>
</evidence>
<keyword evidence="5" id="KW-0479">Metal-binding</keyword>
<reference evidence="9 10" key="1">
    <citation type="submission" date="2014-10" db="EMBL/GenBank/DDBJ databases">
        <title>Pan-genome analysis of Brazilian lineage A amoebal mimiviruses.</title>
        <authorList>
            <person name="Assis F.L."/>
            <person name="Abrahao J.S."/>
            <person name="Kroon E.G."/>
            <person name="Dornas F.P."/>
            <person name="Andrade K.R."/>
            <person name="Borato P.V.M."/>
            <person name="Pilotto M.R."/>
            <person name="Benamar S."/>
            <person name="LaScola B."/>
            <person name="Colson P."/>
        </authorList>
    </citation>
    <scope>NUCLEOTIDE SEQUENCE [LARGE SCALE GENOMIC DNA]</scope>
    <source>
        <strain evidence="9 10">Kroon</strain>
    </source>
</reference>
<dbReference type="InterPro" id="IPR027417">
    <property type="entry name" value="P-loop_NTPase"/>
</dbReference>
<keyword evidence="6" id="KW-0175">Coiled coil</keyword>
<dbReference type="InterPro" id="IPR013083">
    <property type="entry name" value="Znf_RING/FYVE/PHD"/>
</dbReference>
<feature type="compositionally biased region" description="Low complexity" evidence="7">
    <location>
        <begin position="751"/>
        <end position="770"/>
    </location>
</feature>
<protein>
    <submittedName>
        <fullName evidence="9">RING-finger-containing E3 ubiquitin ligase</fullName>
    </submittedName>
</protein>
<keyword evidence="5" id="KW-0862">Zinc</keyword>
<evidence type="ECO:0000256" key="6">
    <source>
        <dbReference type="SAM" id="Coils"/>
    </source>
</evidence>
<feature type="compositionally biased region" description="Acidic residues" evidence="7">
    <location>
        <begin position="741"/>
        <end position="750"/>
    </location>
</feature>
<keyword evidence="5" id="KW-0863">Zinc-finger</keyword>
<feature type="compositionally biased region" description="Basic and acidic residues" evidence="7">
    <location>
        <begin position="662"/>
        <end position="695"/>
    </location>
</feature>
<evidence type="ECO:0000313" key="9">
    <source>
        <dbReference type="EMBL" id="AKI80324.1"/>
    </source>
</evidence>
<dbReference type="Pfam" id="PF00176">
    <property type="entry name" value="SNF2-rel_dom"/>
    <property type="match status" value="1"/>
</dbReference>
<evidence type="ECO:0000259" key="8">
    <source>
        <dbReference type="PROSITE" id="PS50089"/>
    </source>
</evidence>
<organism evidence="9 10">
    <name type="scientific">Acanthamoeba polyphaga mimivirus Kroon</name>
    <dbReference type="NCBI Taxonomy" id="3069720"/>
    <lineage>
        <taxon>Viruses</taxon>
        <taxon>Varidnaviria</taxon>
        <taxon>Bamfordvirae</taxon>
        <taxon>Nucleocytoviricota</taxon>
        <taxon>Megaviricetes</taxon>
        <taxon>Imitervirales</taxon>
        <taxon>Mimiviridae</taxon>
        <taxon>Megamimivirinae</taxon>
        <taxon>Mimivirus</taxon>
        <taxon>Mimivirus lagoaense</taxon>
    </lineage>
</organism>
<dbReference type="InterPro" id="IPR001841">
    <property type="entry name" value="Znf_RING"/>
</dbReference>
<feature type="compositionally biased region" description="Basic residues" evidence="7">
    <location>
        <begin position="785"/>
        <end position="811"/>
    </location>
</feature>
<dbReference type="SUPFAM" id="SSF57850">
    <property type="entry name" value="RING/U-box"/>
    <property type="match status" value="1"/>
</dbReference>
<accession>A0A0G2Y6V7</accession>
<keyword evidence="3" id="KW-0347">Helicase</keyword>
<feature type="compositionally biased region" description="Basic and acidic residues" evidence="7">
    <location>
        <begin position="702"/>
        <end position="720"/>
    </location>
</feature>
<feature type="region of interest" description="Disordered" evidence="7">
    <location>
        <begin position="644"/>
        <end position="811"/>
    </location>
</feature>
<dbReference type="SUPFAM" id="SSF52540">
    <property type="entry name" value="P-loop containing nucleoside triphosphate hydrolases"/>
    <property type="match status" value="2"/>
</dbReference>
<dbReference type="GO" id="GO:0005524">
    <property type="term" value="F:ATP binding"/>
    <property type="evidence" value="ECO:0007669"/>
    <property type="project" value="UniProtKB-KW"/>
</dbReference>
<dbReference type="Pfam" id="PF00271">
    <property type="entry name" value="Helicase_C"/>
    <property type="match status" value="1"/>
</dbReference>
<feature type="compositionally biased region" description="Acidic residues" evidence="7">
    <location>
        <begin position="647"/>
        <end position="661"/>
    </location>
</feature>
<dbReference type="PANTHER" id="PTHR45626:SF26">
    <property type="entry name" value="FAMILY HELICASE, PUTATIVE (AFU_ORTHOLOGUE AFUA_2G09120)-RELATED"/>
    <property type="match status" value="1"/>
</dbReference>
<evidence type="ECO:0000256" key="4">
    <source>
        <dbReference type="ARBA" id="ARBA00022840"/>
    </source>
</evidence>
<dbReference type="GO" id="GO:0016787">
    <property type="term" value="F:hydrolase activity"/>
    <property type="evidence" value="ECO:0007669"/>
    <property type="project" value="UniProtKB-KW"/>
</dbReference>
<dbReference type="InterPro" id="IPR001650">
    <property type="entry name" value="Helicase_C-like"/>
</dbReference>
<dbReference type="EMBL" id="KM982402">
    <property type="protein sequence ID" value="AKI80324.1"/>
    <property type="molecule type" value="Genomic_DNA"/>
</dbReference>
<evidence type="ECO:0000256" key="2">
    <source>
        <dbReference type="ARBA" id="ARBA00022801"/>
    </source>
</evidence>